<dbReference type="GO" id="GO:0003723">
    <property type="term" value="F:RNA binding"/>
    <property type="evidence" value="ECO:0007669"/>
    <property type="project" value="InterPro"/>
</dbReference>
<dbReference type="InterPro" id="IPR050441">
    <property type="entry name" value="RBM"/>
</dbReference>
<gene>
    <name evidence="3" type="ORF">KI809_13525</name>
</gene>
<comment type="caution">
    <text evidence="3">The sequence shown here is derived from an EMBL/GenBank/DDBJ whole genome shotgun (WGS) entry which is preliminary data.</text>
</comment>
<accession>A0AAW4LDV5</accession>
<dbReference type="InterPro" id="IPR012677">
    <property type="entry name" value="Nucleotide-bd_a/b_plait_sf"/>
</dbReference>
<protein>
    <submittedName>
        <fullName evidence="3">RNA-binding protein</fullName>
    </submittedName>
</protein>
<dbReference type="SUPFAM" id="SSF54928">
    <property type="entry name" value="RNA-binding domain, RBD"/>
    <property type="match status" value="1"/>
</dbReference>
<dbReference type="Pfam" id="PF00076">
    <property type="entry name" value="RRM_1"/>
    <property type="match status" value="1"/>
</dbReference>
<dbReference type="SMART" id="SM00360">
    <property type="entry name" value="RRM"/>
    <property type="match status" value="1"/>
</dbReference>
<organism evidence="3 4">
    <name type="scientific">Geoanaerobacter pelophilus</name>
    <dbReference type="NCBI Taxonomy" id="60036"/>
    <lineage>
        <taxon>Bacteria</taxon>
        <taxon>Pseudomonadati</taxon>
        <taxon>Thermodesulfobacteriota</taxon>
        <taxon>Desulfuromonadia</taxon>
        <taxon>Geobacterales</taxon>
        <taxon>Geobacteraceae</taxon>
        <taxon>Geoanaerobacter</taxon>
    </lineage>
</organism>
<feature type="domain" description="RRM" evidence="2">
    <location>
        <begin position="3"/>
        <end position="81"/>
    </location>
</feature>
<dbReference type="AlphaFoldDB" id="A0AAW4LDV5"/>
<name>A0AAW4LDV5_9BACT</name>
<dbReference type="RefSeq" id="WP_214172091.1">
    <property type="nucleotide sequence ID" value="NZ_JAHCVJ010000005.1"/>
</dbReference>
<dbReference type="InterPro" id="IPR035979">
    <property type="entry name" value="RBD_domain_sf"/>
</dbReference>
<keyword evidence="4" id="KW-1185">Reference proteome</keyword>
<dbReference type="Gene3D" id="3.30.70.330">
    <property type="match status" value="1"/>
</dbReference>
<feature type="compositionally biased region" description="Basic and acidic residues" evidence="1">
    <location>
        <begin position="78"/>
        <end position="96"/>
    </location>
</feature>
<evidence type="ECO:0000313" key="4">
    <source>
        <dbReference type="Proteomes" id="UP000811899"/>
    </source>
</evidence>
<dbReference type="Proteomes" id="UP000811899">
    <property type="component" value="Unassembled WGS sequence"/>
</dbReference>
<dbReference type="InterPro" id="IPR000504">
    <property type="entry name" value="RRM_dom"/>
</dbReference>
<sequence length="109" mass="12218">MGKQLYVTNISFQATEEDMWKLFSVAGKVKHIKLLTDPVTGKLKGCGFVEMATLNDAKEAIETLDDCLLIDRQITVEEARPPKPRETTFAGADRRKTMPGKRPPGRNKK</sequence>
<reference evidence="3 4" key="1">
    <citation type="submission" date="2021-05" db="EMBL/GenBank/DDBJ databases">
        <title>The draft genome of Geobacter pelophilus DSM 12255.</title>
        <authorList>
            <person name="Xu Z."/>
            <person name="Masuda Y."/>
            <person name="Itoh H."/>
            <person name="Senoo K."/>
        </authorList>
    </citation>
    <scope>NUCLEOTIDE SEQUENCE [LARGE SCALE GENOMIC DNA]</scope>
    <source>
        <strain evidence="3 4">DSM 12255</strain>
    </source>
</reference>
<feature type="region of interest" description="Disordered" evidence="1">
    <location>
        <begin position="78"/>
        <end position="109"/>
    </location>
</feature>
<dbReference type="CDD" id="cd00590">
    <property type="entry name" value="RRM_SF"/>
    <property type="match status" value="1"/>
</dbReference>
<evidence type="ECO:0000256" key="1">
    <source>
        <dbReference type="SAM" id="MobiDB-lite"/>
    </source>
</evidence>
<dbReference type="PROSITE" id="PS50102">
    <property type="entry name" value="RRM"/>
    <property type="match status" value="1"/>
</dbReference>
<dbReference type="EMBL" id="JAHCVJ010000005">
    <property type="protein sequence ID" value="MBT0665321.1"/>
    <property type="molecule type" value="Genomic_DNA"/>
</dbReference>
<dbReference type="PANTHER" id="PTHR48034">
    <property type="entry name" value="TRANSFORMER-2 SEX-DETERMINING PROTEIN-RELATED"/>
    <property type="match status" value="1"/>
</dbReference>
<evidence type="ECO:0000313" key="3">
    <source>
        <dbReference type="EMBL" id="MBT0665321.1"/>
    </source>
</evidence>
<evidence type="ECO:0000259" key="2">
    <source>
        <dbReference type="PROSITE" id="PS50102"/>
    </source>
</evidence>
<proteinExistence type="predicted"/>
<feature type="compositionally biased region" description="Basic residues" evidence="1">
    <location>
        <begin position="97"/>
        <end position="109"/>
    </location>
</feature>